<name>A0ABN6L6J1_9BACT</name>
<keyword evidence="5" id="KW-0521">NADP</keyword>
<evidence type="ECO:0000256" key="1">
    <source>
        <dbReference type="ARBA" id="ARBA00004903"/>
    </source>
</evidence>
<proteinExistence type="inferred from homology"/>
<dbReference type="PRINTS" id="PR00070">
    <property type="entry name" value="DHFR"/>
</dbReference>
<evidence type="ECO:0000256" key="5">
    <source>
        <dbReference type="ARBA" id="ARBA00022857"/>
    </source>
</evidence>
<dbReference type="PANTHER" id="PTHR48069">
    <property type="entry name" value="DIHYDROFOLATE REDUCTASE"/>
    <property type="match status" value="1"/>
</dbReference>
<dbReference type="RefSeq" id="WP_338397880.1">
    <property type="nucleotide sequence ID" value="NZ_AP025292.1"/>
</dbReference>
<gene>
    <name evidence="9" type="ORF">PEPS_10850</name>
</gene>
<sequence>MSERKERKTAIIAAIGENGELGAENQLLWRLPKDTAFFTDKIKLLPTIMGRKTAESPDMEHSDYQNIIVSRQQGYQLRDFEIAENLNQAWALVAAENREVMVCGGAQIYNLTIQDVDRLYITHVHATFSQADAFFPPIDPAIWKKVSEEYHPKDHEHTHDMTFCIYEKI</sequence>
<dbReference type="PROSITE" id="PS51330">
    <property type="entry name" value="DHFR_2"/>
    <property type="match status" value="1"/>
</dbReference>
<dbReference type="SUPFAM" id="SSF53597">
    <property type="entry name" value="Dihydrofolate reductase-like"/>
    <property type="match status" value="1"/>
</dbReference>
<evidence type="ECO:0000256" key="4">
    <source>
        <dbReference type="ARBA" id="ARBA00022563"/>
    </source>
</evidence>
<keyword evidence="6" id="KW-0560">Oxidoreductase</keyword>
<reference evidence="9 10" key="1">
    <citation type="submission" date="2021-12" db="EMBL/GenBank/DDBJ databases">
        <title>Genome sequencing of bacteria with rrn-lacking chromosome and rrn-plasmid.</title>
        <authorList>
            <person name="Anda M."/>
            <person name="Iwasaki W."/>
        </authorList>
    </citation>
    <scope>NUCLEOTIDE SEQUENCE [LARGE SCALE GENOMIC DNA]</scope>
    <source>
        <strain evidence="9 10">NBRC 101262</strain>
    </source>
</reference>
<evidence type="ECO:0000256" key="2">
    <source>
        <dbReference type="ARBA" id="ARBA00009539"/>
    </source>
</evidence>
<comment type="function">
    <text evidence="7">Key enzyme in folate metabolism. Catalyzes an essential reaction for de novo glycine and purine synthesis, and for DNA precursor synthesis.</text>
</comment>
<dbReference type="PANTHER" id="PTHR48069:SF3">
    <property type="entry name" value="DIHYDROFOLATE REDUCTASE"/>
    <property type="match status" value="1"/>
</dbReference>
<dbReference type="InterPro" id="IPR001796">
    <property type="entry name" value="DHFR_dom"/>
</dbReference>
<evidence type="ECO:0000313" key="9">
    <source>
        <dbReference type="EMBL" id="BDC98804.1"/>
    </source>
</evidence>
<protein>
    <recommendedName>
        <fullName evidence="3">dihydrofolate reductase</fullName>
        <ecNumber evidence="3">1.5.1.3</ecNumber>
    </recommendedName>
</protein>
<feature type="domain" description="DHFR" evidence="8">
    <location>
        <begin position="8"/>
        <end position="168"/>
    </location>
</feature>
<evidence type="ECO:0000259" key="8">
    <source>
        <dbReference type="PROSITE" id="PS51330"/>
    </source>
</evidence>
<evidence type="ECO:0000256" key="6">
    <source>
        <dbReference type="ARBA" id="ARBA00023002"/>
    </source>
</evidence>
<keyword evidence="10" id="KW-1185">Reference proteome</keyword>
<dbReference type="Gene3D" id="3.40.430.10">
    <property type="entry name" value="Dihydrofolate Reductase, subunit A"/>
    <property type="match status" value="1"/>
</dbReference>
<dbReference type="InterPro" id="IPR012259">
    <property type="entry name" value="DHFR"/>
</dbReference>
<dbReference type="CDD" id="cd00209">
    <property type="entry name" value="DHFR"/>
    <property type="match status" value="1"/>
</dbReference>
<evidence type="ECO:0000256" key="3">
    <source>
        <dbReference type="ARBA" id="ARBA00012856"/>
    </source>
</evidence>
<organism evidence="9 10">
    <name type="scientific">Persicobacter psychrovividus</name>
    <dbReference type="NCBI Taxonomy" id="387638"/>
    <lineage>
        <taxon>Bacteria</taxon>
        <taxon>Pseudomonadati</taxon>
        <taxon>Bacteroidota</taxon>
        <taxon>Cytophagia</taxon>
        <taxon>Cytophagales</taxon>
        <taxon>Persicobacteraceae</taxon>
        <taxon>Persicobacter</taxon>
    </lineage>
</organism>
<keyword evidence="4" id="KW-0554">One-carbon metabolism</keyword>
<dbReference type="EC" id="1.5.1.3" evidence="3"/>
<dbReference type="Proteomes" id="UP001354989">
    <property type="component" value="Chromosome"/>
</dbReference>
<dbReference type="InterPro" id="IPR024072">
    <property type="entry name" value="DHFR-like_dom_sf"/>
</dbReference>
<accession>A0ABN6L6J1</accession>
<comment type="pathway">
    <text evidence="1">Cofactor biosynthesis; tetrahydrofolate biosynthesis; 5,6,7,8-tetrahydrofolate from 7,8-dihydrofolate: step 1/1.</text>
</comment>
<dbReference type="Pfam" id="PF00186">
    <property type="entry name" value="DHFR_1"/>
    <property type="match status" value="1"/>
</dbReference>
<comment type="similarity">
    <text evidence="2">Belongs to the dihydrofolate reductase family.</text>
</comment>
<evidence type="ECO:0000256" key="7">
    <source>
        <dbReference type="ARBA" id="ARBA00025067"/>
    </source>
</evidence>
<evidence type="ECO:0000313" key="10">
    <source>
        <dbReference type="Proteomes" id="UP001354989"/>
    </source>
</evidence>
<dbReference type="EMBL" id="AP025292">
    <property type="protein sequence ID" value="BDC98804.1"/>
    <property type="molecule type" value="Genomic_DNA"/>
</dbReference>